<dbReference type="Gene3D" id="2.30.40.10">
    <property type="entry name" value="Urease, subunit C, domain 1"/>
    <property type="match status" value="1"/>
</dbReference>
<dbReference type="InterPro" id="IPR013108">
    <property type="entry name" value="Amidohydro_3"/>
</dbReference>
<dbReference type="Gene3D" id="3.20.20.140">
    <property type="entry name" value="Metal-dependent hydrolases"/>
    <property type="match status" value="1"/>
</dbReference>
<evidence type="ECO:0000256" key="2">
    <source>
        <dbReference type="ARBA" id="ARBA00022801"/>
    </source>
</evidence>
<dbReference type="InterPro" id="IPR011059">
    <property type="entry name" value="Metal-dep_hydrolase_composite"/>
</dbReference>
<dbReference type="STRING" id="118168.MC7420_274"/>
<name>B4VLS3_9CYAN</name>
<proteinExistence type="predicted"/>
<evidence type="ECO:0000256" key="1">
    <source>
        <dbReference type="ARBA" id="ARBA00022723"/>
    </source>
</evidence>
<evidence type="ECO:0000313" key="4">
    <source>
        <dbReference type="EMBL" id="EDX77137.1"/>
    </source>
</evidence>
<dbReference type="GO" id="GO:0035888">
    <property type="term" value="F:isoguanine deaminase activity"/>
    <property type="evidence" value="ECO:0007669"/>
    <property type="project" value="TreeGrafter"/>
</dbReference>
<dbReference type="FunFam" id="3.20.20.140:FF:000019">
    <property type="entry name" value="Cytosine deaminase"/>
    <property type="match status" value="1"/>
</dbReference>
<dbReference type="GO" id="GO:0006209">
    <property type="term" value="P:cytosine catabolic process"/>
    <property type="evidence" value="ECO:0007669"/>
    <property type="project" value="TreeGrafter"/>
</dbReference>
<dbReference type="InterPro" id="IPR032466">
    <property type="entry name" value="Metal_Hydrolase"/>
</dbReference>
<accession>B4VLS3</accession>
<dbReference type="GO" id="GO:0046872">
    <property type="term" value="F:metal ion binding"/>
    <property type="evidence" value="ECO:0007669"/>
    <property type="project" value="UniProtKB-KW"/>
</dbReference>
<keyword evidence="2 4" id="KW-0378">Hydrolase</keyword>
<dbReference type="InterPro" id="IPR052349">
    <property type="entry name" value="Metallo-hydrolase_Enzymes"/>
</dbReference>
<dbReference type="SUPFAM" id="SSF51338">
    <property type="entry name" value="Composite domain of metallo-dependent hydrolases"/>
    <property type="match status" value="1"/>
</dbReference>
<dbReference type="Pfam" id="PF07969">
    <property type="entry name" value="Amidohydro_3"/>
    <property type="match status" value="1"/>
</dbReference>
<dbReference type="AlphaFoldDB" id="B4VLS3"/>
<dbReference type="OrthoDB" id="9815027at2"/>
<gene>
    <name evidence="4" type="ORF">MC7420_274</name>
</gene>
<keyword evidence="1" id="KW-0479">Metal-binding</keyword>
<evidence type="ECO:0000259" key="3">
    <source>
        <dbReference type="Pfam" id="PF07969"/>
    </source>
</evidence>
<keyword evidence="5" id="KW-1185">Reference proteome</keyword>
<evidence type="ECO:0000313" key="5">
    <source>
        <dbReference type="Proteomes" id="UP000003835"/>
    </source>
</evidence>
<dbReference type="EMBL" id="DS989844">
    <property type="protein sequence ID" value="EDX77137.1"/>
    <property type="molecule type" value="Genomic_DNA"/>
</dbReference>
<dbReference type="eggNOG" id="COG0402">
    <property type="taxonomic scope" value="Bacteria"/>
</dbReference>
<feature type="domain" description="Amidohydrolase 3" evidence="3">
    <location>
        <begin position="192"/>
        <end position="404"/>
    </location>
</feature>
<organism evidence="4 5">
    <name type="scientific">Coleofasciculus chthonoplastes PCC 7420</name>
    <dbReference type="NCBI Taxonomy" id="118168"/>
    <lineage>
        <taxon>Bacteria</taxon>
        <taxon>Bacillati</taxon>
        <taxon>Cyanobacteriota</taxon>
        <taxon>Cyanophyceae</taxon>
        <taxon>Coleofasciculales</taxon>
        <taxon>Coleofasciculaceae</taxon>
        <taxon>Coleofasciculus</taxon>
    </lineage>
</organism>
<dbReference type="CDD" id="cd01293">
    <property type="entry name" value="Bact_CD"/>
    <property type="match status" value="1"/>
</dbReference>
<sequence>MSVIPSEPCYWLKNACVPLSMLQVQDQSIGQSRTPEGLCLVDIQVAEGKVAQIVRANSVSIADMAVVDVQGGQVWAGFVDVHTHLDKGHIWQRTPNLEGTFDQALERVKQDSLQYWQAEDVYRRMEFGLRCSYAHGTQAIRTHIDSFGEQARISFGVFKQLQQEWANRLVLQAVSLVSLDYYLTPEGVKLADLVADVGGVLGGVAYMNPDIEAQLDQVFRLAQERDLALDFHTDETDNPESICLRKVAEAALRFQFGRQIVCGHCCSLAVQSPEDVAETLALVKQARIGVVSLPLSNLYLQDRKLGRTPRWRGVTLIQELLESGIGVTLASDNCRDPFFGFGDHDLLEVFNQGVRVAHLDGVYGESPAMVTKTAADLMGLGNVGRIGVGLAANLVWFKGRSYSELLSRPQCDRVVIRDGVAIDTTLPDYRELDGLSS</sequence>
<protein>
    <submittedName>
        <fullName evidence="4">Amidohydrolase family, putative</fullName>
    </submittedName>
</protein>
<reference evidence="4 5" key="1">
    <citation type="submission" date="2008-07" db="EMBL/GenBank/DDBJ databases">
        <authorList>
            <person name="Tandeau de Marsac N."/>
            <person name="Ferriera S."/>
            <person name="Johnson J."/>
            <person name="Kravitz S."/>
            <person name="Beeson K."/>
            <person name="Sutton G."/>
            <person name="Rogers Y.-H."/>
            <person name="Friedman R."/>
            <person name="Frazier M."/>
            <person name="Venter J.C."/>
        </authorList>
    </citation>
    <scope>NUCLEOTIDE SEQUENCE [LARGE SCALE GENOMIC DNA]</scope>
    <source>
        <strain evidence="4 5">PCC 7420</strain>
    </source>
</reference>
<dbReference type="NCBIfam" id="NF005759">
    <property type="entry name" value="PRK07583.1"/>
    <property type="match status" value="1"/>
</dbReference>
<dbReference type="Proteomes" id="UP000003835">
    <property type="component" value="Unassembled WGS sequence"/>
</dbReference>
<dbReference type="HOGENOM" id="CLU_031758_5_1_3"/>
<dbReference type="GO" id="GO:0004131">
    <property type="term" value="F:cytosine deaminase activity"/>
    <property type="evidence" value="ECO:0007669"/>
    <property type="project" value="TreeGrafter"/>
</dbReference>
<dbReference type="PANTHER" id="PTHR32027:SF0">
    <property type="entry name" value="CYTOSINE DEAMINASE"/>
    <property type="match status" value="1"/>
</dbReference>
<dbReference type="SUPFAM" id="SSF51556">
    <property type="entry name" value="Metallo-dependent hydrolases"/>
    <property type="match status" value="1"/>
</dbReference>
<dbReference type="PANTHER" id="PTHR32027">
    <property type="entry name" value="CYTOSINE DEAMINASE"/>
    <property type="match status" value="1"/>
</dbReference>